<accession>A0ACD4NSZ7</accession>
<evidence type="ECO:0000313" key="2">
    <source>
        <dbReference type="Proteomes" id="UP001163223"/>
    </source>
</evidence>
<reference evidence="1" key="1">
    <citation type="submission" date="2022-11" db="EMBL/GenBank/DDBJ databases">
        <title>beta-Carotene-producing bacterium, Jeongeuplla avenae sp. nov., alleviates the salt stress of Arabidopsis seedlings.</title>
        <authorList>
            <person name="Jiang L."/>
            <person name="Lee J."/>
        </authorList>
    </citation>
    <scope>NUCLEOTIDE SEQUENCE</scope>
    <source>
        <strain evidence="1">DY_R2A_6</strain>
    </source>
</reference>
<gene>
    <name evidence="1" type="ORF">OXU80_06570</name>
</gene>
<evidence type="ECO:0000313" key="1">
    <source>
        <dbReference type="EMBL" id="WAJ29878.1"/>
    </source>
</evidence>
<keyword evidence="2" id="KW-1185">Reference proteome</keyword>
<protein>
    <submittedName>
        <fullName evidence="1">PhzF family phenazine biosynthesis protein</fullName>
    </submittedName>
</protein>
<dbReference type="EMBL" id="CP113520">
    <property type="protein sequence ID" value="WAJ29878.1"/>
    <property type="molecule type" value="Genomic_DNA"/>
</dbReference>
<sequence>MKRRFIQCDVFSGVPARGNGLAVVLDGKGVSEAEMRAFARWTNLAETTFLLPPEDPAADYRVRIFTPTREMPFAGHPTLGSCASWLHAGGKPKNQGKVVQECAIGLVEIDQTGRVPAFVAPPTSVEPLGEARLSAILAASGIEAARVLRSAYLVNGPHWQVLELESAADVLAIDAARLGGSGLPAIGFTGRHAAGETCDYEVRMIDATDVPREDPITGSLNAAIARWMRAEGRLTGPVTVAQGTAIGRVGRVFVTPDPSDPERTLIGGETTIMIEGTLDF</sequence>
<name>A0ACD4NSZ7_9HYPH</name>
<proteinExistence type="predicted"/>
<organism evidence="1 2">
    <name type="scientific">Antarcticirhabdus aurantiaca</name>
    <dbReference type="NCBI Taxonomy" id="2606717"/>
    <lineage>
        <taxon>Bacteria</taxon>
        <taxon>Pseudomonadati</taxon>
        <taxon>Pseudomonadota</taxon>
        <taxon>Alphaproteobacteria</taxon>
        <taxon>Hyphomicrobiales</taxon>
        <taxon>Aurantimonadaceae</taxon>
        <taxon>Antarcticirhabdus</taxon>
    </lineage>
</organism>
<dbReference type="Proteomes" id="UP001163223">
    <property type="component" value="Chromosome"/>
</dbReference>